<dbReference type="InterPro" id="IPR017850">
    <property type="entry name" value="Alkaline_phosphatase_core_sf"/>
</dbReference>
<dbReference type="InterPro" id="IPR035874">
    <property type="entry name" value="IDS"/>
</dbReference>
<keyword evidence="10" id="KW-1185">Reference proteome</keyword>
<protein>
    <submittedName>
        <fullName evidence="9">Sulfatase</fullName>
    </submittedName>
</protein>
<dbReference type="Gene3D" id="3.40.720.10">
    <property type="entry name" value="Alkaline Phosphatase, subunit A"/>
    <property type="match status" value="1"/>
</dbReference>
<keyword evidence="3" id="KW-0479">Metal-binding</keyword>
<dbReference type="CDD" id="cd16030">
    <property type="entry name" value="iduronate-2-sulfatase"/>
    <property type="match status" value="1"/>
</dbReference>
<name>A0ABS1HER1_9BACT</name>
<proteinExistence type="inferred from homology"/>
<evidence type="ECO:0000256" key="3">
    <source>
        <dbReference type="ARBA" id="ARBA00022723"/>
    </source>
</evidence>
<evidence type="ECO:0000256" key="4">
    <source>
        <dbReference type="ARBA" id="ARBA00022729"/>
    </source>
</evidence>
<comment type="similarity">
    <text evidence="2">Belongs to the sulfatase family.</text>
</comment>
<evidence type="ECO:0000256" key="5">
    <source>
        <dbReference type="ARBA" id="ARBA00022801"/>
    </source>
</evidence>
<dbReference type="SUPFAM" id="SSF53649">
    <property type="entry name" value="Alkaline phosphatase-like"/>
    <property type="match status" value="1"/>
</dbReference>
<evidence type="ECO:0000256" key="6">
    <source>
        <dbReference type="ARBA" id="ARBA00022837"/>
    </source>
</evidence>
<keyword evidence="6" id="KW-0106">Calcium</keyword>
<evidence type="ECO:0000256" key="7">
    <source>
        <dbReference type="SAM" id="SignalP"/>
    </source>
</evidence>
<dbReference type="Pfam" id="PF00884">
    <property type="entry name" value="Sulfatase"/>
    <property type="match status" value="1"/>
</dbReference>
<keyword evidence="5" id="KW-0378">Hydrolase</keyword>
<organism evidence="9 10">
    <name type="scientific">Carboxylicivirga marina</name>
    <dbReference type="NCBI Taxonomy" id="2800988"/>
    <lineage>
        <taxon>Bacteria</taxon>
        <taxon>Pseudomonadati</taxon>
        <taxon>Bacteroidota</taxon>
        <taxon>Bacteroidia</taxon>
        <taxon>Marinilabiliales</taxon>
        <taxon>Marinilabiliaceae</taxon>
        <taxon>Carboxylicivirga</taxon>
    </lineage>
</organism>
<feature type="signal peptide" evidence="7">
    <location>
        <begin position="1"/>
        <end position="21"/>
    </location>
</feature>
<evidence type="ECO:0000259" key="8">
    <source>
        <dbReference type="Pfam" id="PF00884"/>
    </source>
</evidence>
<dbReference type="InterPro" id="IPR000917">
    <property type="entry name" value="Sulfatase_N"/>
</dbReference>
<evidence type="ECO:0000313" key="10">
    <source>
        <dbReference type="Proteomes" id="UP000605676"/>
    </source>
</evidence>
<feature type="domain" description="Sulfatase N-terminal" evidence="8">
    <location>
        <begin position="32"/>
        <end position="368"/>
    </location>
</feature>
<comment type="caution">
    <text evidence="9">The sequence shown here is derived from an EMBL/GenBank/DDBJ whole genome shotgun (WGS) entry which is preliminary data.</text>
</comment>
<keyword evidence="4 7" id="KW-0732">Signal</keyword>
<dbReference type="PANTHER" id="PTHR45953:SF1">
    <property type="entry name" value="IDURONATE 2-SULFATASE"/>
    <property type="match status" value="1"/>
</dbReference>
<dbReference type="RefSeq" id="WP_200463390.1">
    <property type="nucleotide sequence ID" value="NZ_JAENRR010000003.1"/>
</dbReference>
<feature type="chain" id="PRO_5045442110" evidence="7">
    <location>
        <begin position="22"/>
        <end position="481"/>
    </location>
</feature>
<dbReference type="PANTHER" id="PTHR45953">
    <property type="entry name" value="IDURONATE 2-SULFATASE"/>
    <property type="match status" value="1"/>
</dbReference>
<gene>
    <name evidence="9" type="ORF">JIV24_02325</name>
</gene>
<dbReference type="Proteomes" id="UP000605676">
    <property type="component" value="Unassembled WGS sequence"/>
</dbReference>
<dbReference type="EMBL" id="JAENRR010000003">
    <property type="protein sequence ID" value="MBK3516159.1"/>
    <property type="molecule type" value="Genomic_DNA"/>
</dbReference>
<comment type="cofactor">
    <cofactor evidence="1">
        <name>Ca(2+)</name>
        <dbReference type="ChEBI" id="CHEBI:29108"/>
    </cofactor>
</comment>
<accession>A0ABS1HER1</accession>
<evidence type="ECO:0000256" key="2">
    <source>
        <dbReference type="ARBA" id="ARBA00008779"/>
    </source>
</evidence>
<reference evidence="9 10" key="1">
    <citation type="submission" date="2021-01" db="EMBL/GenBank/DDBJ databases">
        <title>Carboxyliciviraga sp.nov., isolated from coastal sediments.</title>
        <authorList>
            <person name="Lu D."/>
            <person name="Zhang T."/>
        </authorList>
    </citation>
    <scope>NUCLEOTIDE SEQUENCE [LARGE SCALE GENOMIC DNA]</scope>
    <source>
        <strain evidence="9 10">N1Y132</strain>
    </source>
</reference>
<evidence type="ECO:0000256" key="1">
    <source>
        <dbReference type="ARBA" id="ARBA00001913"/>
    </source>
</evidence>
<sequence length="481" mass="54728">MKLLKTISLILLISSSACMTASNKEKAKAETPNILFIAIDDMNDWTGFLGGHPQAMTPNMDKLAAKGVNFINAHCSAPGCSPSRNALLYGVEPFNSGLYPFYEHAIHEQLMERYTTLPRLLKENGYNTYGAGKIHHGNKGDEREWSDFFELQNSRKQFREGAGYQVGNSKKNSFRPTVNADEEHVDHQVASYGIEVLKEEHKKPFFLAVGLVKPHLPFDCPERFFNALPDDIEAPAILADDLKDIPTEGNSFRRAGDDKRFKKDKAWEDVRRAYLACISWTDYNVGRVLDALEASPYADNTVVVLWSDHGFHLGEKMSFKKFTLWEEATRVPFIIYDGRNKTHQGAQIYKPAVSLINIYRTLADLSGIEVPAYVDGESLVPVLENTDTELSKPTITSWGRGNYAVRTGEWRYIRYFDGTEELYNHQSDANEWHNLANDSQYQSKKEELAARLPKQDTETIQEYISPWSVYGVDKEKWKSKK</sequence>
<dbReference type="PROSITE" id="PS51257">
    <property type="entry name" value="PROKAR_LIPOPROTEIN"/>
    <property type="match status" value="1"/>
</dbReference>
<evidence type="ECO:0000313" key="9">
    <source>
        <dbReference type="EMBL" id="MBK3516159.1"/>
    </source>
</evidence>